<evidence type="ECO:0000256" key="1">
    <source>
        <dbReference type="ARBA" id="ARBA00010164"/>
    </source>
</evidence>
<dbReference type="InterPro" id="IPR012893">
    <property type="entry name" value="HipA-like_C"/>
</dbReference>
<dbReference type="Proteomes" id="UP001143486">
    <property type="component" value="Unassembled WGS sequence"/>
</dbReference>
<dbReference type="Pfam" id="PF07804">
    <property type="entry name" value="HipA_C"/>
    <property type="match status" value="1"/>
</dbReference>
<feature type="domain" description="HipA N-terminal subdomain 1" evidence="5">
    <location>
        <begin position="7"/>
        <end position="103"/>
    </location>
</feature>
<evidence type="ECO:0000259" key="4">
    <source>
        <dbReference type="Pfam" id="PF07804"/>
    </source>
</evidence>
<dbReference type="NCBIfam" id="TIGR03071">
    <property type="entry name" value="couple_hipA"/>
    <property type="match status" value="1"/>
</dbReference>
<accession>A0A9W6MMY9</accession>
<evidence type="ECO:0000256" key="2">
    <source>
        <dbReference type="ARBA" id="ARBA00022679"/>
    </source>
</evidence>
<dbReference type="InterPro" id="IPR017508">
    <property type="entry name" value="HipA_N1"/>
</dbReference>
<dbReference type="InterPro" id="IPR052028">
    <property type="entry name" value="HipA_Ser/Thr_kinase"/>
</dbReference>
<protein>
    <submittedName>
        <fullName evidence="6">Kinase Y4mE</fullName>
    </submittedName>
</protein>
<reference evidence="6" key="1">
    <citation type="journal article" date="2014" name="Int. J. Syst. Evol. Microbiol.">
        <title>Complete genome sequence of Corynebacterium casei LMG S-19264T (=DSM 44701T), isolated from a smear-ripened cheese.</title>
        <authorList>
            <consortium name="US DOE Joint Genome Institute (JGI-PGF)"/>
            <person name="Walter F."/>
            <person name="Albersmeier A."/>
            <person name="Kalinowski J."/>
            <person name="Ruckert C."/>
        </authorList>
    </citation>
    <scope>NUCLEOTIDE SEQUENCE</scope>
    <source>
        <strain evidence="6">VKM B-1513</strain>
    </source>
</reference>
<name>A0A9W6MMY9_9PROT</name>
<evidence type="ECO:0000313" key="6">
    <source>
        <dbReference type="EMBL" id="GLK52030.1"/>
    </source>
</evidence>
<dbReference type="RefSeq" id="WP_271186394.1">
    <property type="nucleotide sequence ID" value="NZ_BSFE01000003.1"/>
</dbReference>
<evidence type="ECO:0000259" key="5">
    <source>
        <dbReference type="Pfam" id="PF13657"/>
    </source>
</evidence>
<proteinExistence type="inferred from homology"/>
<keyword evidence="3 6" id="KW-0418">Kinase</keyword>
<comment type="similarity">
    <text evidence="1">Belongs to the HipA Ser/Thr kinase family.</text>
</comment>
<sequence length="437" mass="47080">MIQRVPVWFDTLRVGDIGVADDGALSFAYSQKWLATDGAFPLSLTLPLQAEHHPSVVISPWLANLLPEEDQLLVLTRSLGLDRTDTLAVLREIGGDTAGALSFETPSVPADWRWTPLTDFYEVDDPEAALERHFEDLQRRPFLAGEEGVRVSLAGGQRKSALAVLDAAGKPVLRLPGDGDRLAVPRNGAPSTVIVKPDNPRLPGIVENEAYCLHLASAAGIAAAEVSILHAGTRKAICVLRYDRRVGRTGRLQRIHQEDFAQANGIPPGRKYERGTRPGLSLPQLLGTGRHLPPAGALALLDQLIFNILVANTDAHAKNYSVLLPIGGDPQLAPLYDVSSVLPWPDVAQYFAQNIAGRKRKPADITADHWTAIAKAGGYRAGDVRLRVQEIVDALVAHRVAATNHVAALAGRSAGYAEQAADLIEQNALRIAGRLRG</sequence>
<dbReference type="EMBL" id="BSFE01000003">
    <property type="protein sequence ID" value="GLK52030.1"/>
    <property type="molecule type" value="Genomic_DNA"/>
</dbReference>
<dbReference type="AlphaFoldDB" id="A0A9W6MMY9"/>
<dbReference type="Gene3D" id="1.10.1070.20">
    <property type="match status" value="1"/>
</dbReference>
<evidence type="ECO:0000313" key="7">
    <source>
        <dbReference type="Proteomes" id="UP001143486"/>
    </source>
</evidence>
<dbReference type="PANTHER" id="PTHR37419:SF1">
    <property type="entry name" value="SERINE_THREONINE-PROTEIN KINASE TOXIN HIPA"/>
    <property type="match status" value="1"/>
</dbReference>
<organism evidence="6 7">
    <name type="scientific">Maricaulis virginensis</name>
    <dbReference type="NCBI Taxonomy" id="144022"/>
    <lineage>
        <taxon>Bacteria</taxon>
        <taxon>Pseudomonadati</taxon>
        <taxon>Pseudomonadota</taxon>
        <taxon>Alphaproteobacteria</taxon>
        <taxon>Maricaulales</taxon>
        <taxon>Maricaulaceae</taxon>
        <taxon>Maricaulis</taxon>
    </lineage>
</organism>
<evidence type="ECO:0000256" key="3">
    <source>
        <dbReference type="ARBA" id="ARBA00022777"/>
    </source>
</evidence>
<gene>
    <name evidence="6" type="ORF">GCM10017621_15380</name>
</gene>
<dbReference type="PANTHER" id="PTHR37419">
    <property type="entry name" value="SERINE/THREONINE-PROTEIN KINASE TOXIN HIPA"/>
    <property type="match status" value="1"/>
</dbReference>
<keyword evidence="7" id="KW-1185">Reference proteome</keyword>
<reference evidence="6" key="2">
    <citation type="submission" date="2023-01" db="EMBL/GenBank/DDBJ databases">
        <authorList>
            <person name="Sun Q."/>
            <person name="Evtushenko L."/>
        </authorList>
    </citation>
    <scope>NUCLEOTIDE SEQUENCE</scope>
    <source>
        <strain evidence="6">VKM B-1513</strain>
    </source>
</reference>
<feature type="domain" description="HipA-like C-terminal" evidence="4">
    <location>
        <begin position="151"/>
        <end position="397"/>
    </location>
</feature>
<keyword evidence="2" id="KW-0808">Transferase</keyword>
<comment type="caution">
    <text evidence="6">The sequence shown here is derived from an EMBL/GenBank/DDBJ whole genome shotgun (WGS) entry which is preliminary data.</text>
</comment>
<dbReference type="GO" id="GO:0005829">
    <property type="term" value="C:cytosol"/>
    <property type="evidence" value="ECO:0007669"/>
    <property type="project" value="TreeGrafter"/>
</dbReference>
<dbReference type="Pfam" id="PF13657">
    <property type="entry name" value="Couple_hipA"/>
    <property type="match status" value="1"/>
</dbReference>
<dbReference type="GO" id="GO:0004674">
    <property type="term" value="F:protein serine/threonine kinase activity"/>
    <property type="evidence" value="ECO:0007669"/>
    <property type="project" value="TreeGrafter"/>
</dbReference>